<feature type="compositionally biased region" description="Gly residues" evidence="1">
    <location>
        <begin position="75"/>
        <end position="96"/>
    </location>
</feature>
<accession>A0A182S673</accession>
<keyword evidence="3" id="KW-1185">Reference proteome</keyword>
<proteinExistence type="predicted"/>
<dbReference type="VEuPathDB" id="VectorBase:AMAM000446"/>
<dbReference type="Proteomes" id="UP000075901">
    <property type="component" value="Unassembled WGS sequence"/>
</dbReference>
<dbReference type="EnsemblMetazoa" id="AMAM000446-RA">
    <property type="protein sequence ID" value="AMAM000446-PA"/>
    <property type="gene ID" value="AMAM000446"/>
</dbReference>
<sequence>MLVLSHHPSKQPMEGSVYFQRSSTFNHHNGHQRNLNPHIKFSNSHSNLPEEISLMSLEKDLRSLDENVNQIHQKGGSGGGGGGGAGAGGSTVGGGSRIKRRSFTSKFLSFSRLLQRNHPTKL</sequence>
<dbReference type="AlphaFoldDB" id="A0A182S673"/>
<reference evidence="3" key="1">
    <citation type="submission" date="2013-09" db="EMBL/GenBank/DDBJ databases">
        <title>The Genome Sequence of Anopheles maculatus species B.</title>
        <authorList>
            <consortium name="The Broad Institute Genomics Platform"/>
            <person name="Neafsey D.E."/>
            <person name="Besansky N."/>
            <person name="Howell P."/>
            <person name="Walton C."/>
            <person name="Young S.K."/>
            <person name="Zeng Q."/>
            <person name="Gargeya S."/>
            <person name="Fitzgerald M."/>
            <person name="Haas B."/>
            <person name="Abouelleil A."/>
            <person name="Allen A.W."/>
            <person name="Alvarado L."/>
            <person name="Arachchi H.M."/>
            <person name="Berlin A.M."/>
            <person name="Chapman S.B."/>
            <person name="Gainer-Dewar J."/>
            <person name="Goldberg J."/>
            <person name="Griggs A."/>
            <person name="Gujja S."/>
            <person name="Hansen M."/>
            <person name="Howarth C."/>
            <person name="Imamovic A."/>
            <person name="Ireland A."/>
            <person name="Larimer J."/>
            <person name="McCowan C."/>
            <person name="Murphy C."/>
            <person name="Pearson M."/>
            <person name="Poon T.W."/>
            <person name="Priest M."/>
            <person name="Roberts A."/>
            <person name="Saif S."/>
            <person name="Shea T."/>
            <person name="Sisk P."/>
            <person name="Sykes S."/>
            <person name="Wortman J."/>
            <person name="Nusbaum C."/>
            <person name="Birren B."/>
        </authorList>
    </citation>
    <scope>NUCLEOTIDE SEQUENCE [LARGE SCALE GENOMIC DNA]</scope>
    <source>
        <strain evidence="3">maculatus3</strain>
    </source>
</reference>
<name>A0A182S673_9DIPT</name>
<evidence type="ECO:0000256" key="1">
    <source>
        <dbReference type="SAM" id="MobiDB-lite"/>
    </source>
</evidence>
<protein>
    <submittedName>
        <fullName evidence="2">Uncharacterized protein</fullName>
    </submittedName>
</protein>
<feature type="region of interest" description="Disordered" evidence="1">
    <location>
        <begin position="70"/>
        <end position="98"/>
    </location>
</feature>
<evidence type="ECO:0000313" key="2">
    <source>
        <dbReference type="EnsemblMetazoa" id="AMAM000446-PA"/>
    </source>
</evidence>
<evidence type="ECO:0000313" key="3">
    <source>
        <dbReference type="Proteomes" id="UP000075901"/>
    </source>
</evidence>
<reference evidence="2" key="2">
    <citation type="submission" date="2020-05" db="UniProtKB">
        <authorList>
            <consortium name="EnsemblMetazoa"/>
        </authorList>
    </citation>
    <scope>IDENTIFICATION</scope>
    <source>
        <strain evidence="2">maculatus3</strain>
    </source>
</reference>
<organism evidence="2 3">
    <name type="scientific">Anopheles maculatus</name>
    <dbReference type="NCBI Taxonomy" id="74869"/>
    <lineage>
        <taxon>Eukaryota</taxon>
        <taxon>Metazoa</taxon>
        <taxon>Ecdysozoa</taxon>
        <taxon>Arthropoda</taxon>
        <taxon>Hexapoda</taxon>
        <taxon>Insecta</taxon>
        <taxon>Pterygota</taxon>
        <taxon>Neoptera</taxon>
        <taxon>Endopterygota</taxon>
        <taxon>Diptera</taxon>
        <taxon>Nematocera</taxon>
        <taxon>Culicoidea</taxon>
        <taxon>Culicidae</taxon>
        <taxon>Anophelinae</taxon>
        <taxon>Anopheles</taxon>
        <taxon>Anopheles maculatus group</taxon>
    </lineage>
</organism>